<dbReference type="PANTHER" id="PTHR44218:SF6">
    <property type="entry name" value="PROTEIN SUPPRESSOR OF PHYA-105 1"/>
    <property type="match status" value="1"/>
</dbReference>
<feature type="region of interest" description="Disordered" evidence="5">
    <location>
        <begin position="162"/>
        <end position="188"/>
    </location>
</feature>
<organism evidence="7 8">
    <name type="scientific">Erythranthe guttata</name>
    <name type="common">Yellow monkey flower</name>
    <name type="synonym">Mimulus guttatus</name>
    <dbReference type="NCBI Taxonomy" id="4155"/>
    <lineage>
        <taxon>Eukaryota</taxon>
        <taxon>Viridiplantae</taxon>
        <taxon>Streptophyta</taxon>
        <taxon>Embryophyta</taxon>
        <taxon>Tracheophyta</taxon>
        <taxon>Spermatophyta</taxon>
        <taxon>Magnoliopsida</taxon>
        <taxon>eudicotyledons</taxon>
        <taxon>Gunneridae</taxon>
        <taxon>Pentapetalae</taxon>
        <taxon>asterids</taxon>
        <taxon>lamiids</taxon>
        <taxon>Lamiales</taxon>
        <taxon>Phrymaceae</taxon>
        <taxon>Erythranthe</taxon>
    </lineage>
</organism>
<dbReference type="Pfam" id="PF00400">
    <property type="entry name" value="WD40"/>
    <property type="match status" value="4"/>
</dbReference>
<feature type="repeat" description="WD" evidence="3">
    <location>
        <begin position="922"/>
        <end position="955"/>
    </location>
</feature>
<dbReference type="InterPro" id="IPR000719">
    <property type="entry name" value="Prot_kinase_dom"/>
</dbReference>
<dbReference type="SUPFAM" id="SSF50978">
    <property type="entry name" value="WD40 repeat-like"/>
    <property type="match status" value="1"/>
</dbReference>
<dbReference type="SMART" id="SM00220">
    <property type="entry name" value="S_TKc"/>
    <property type="match status" value="1"/>
</dbReference>
<accession>A0A022RI12</accession>
<keyword evidence="8" id="KW-1185">Reference proteome</keyword>
<dbReference type="Gene3D" id="2.130.10.10">
    <property type="entry name" value="YVTN repeat-like/Quinoprotein amine dehydrogenase"/>
    <property type="match status" value="1"/>
</dbReference>
<dbReference type="eggNOG" id="KOG1033">
    <property type="taxonomic scope" value="Eukaryota"/>
</dbReference>
<dbReference type="OrthoDB" id="273771at2759"/>
<evidence type="ECO:0000259" key="6">
    <source>
        <dbReference type="PROSITE" id="PS50011"/>
    </source>
</evidence>
<feature type="region of interest" description="Disordered" evidence="5">
    <location>
        <begin position="225"/>
        <end position="256"/>
    </location>
</feature>
<reference evidence="7 8" key="1">
    <citation type="journal article" date="2013" name="Proc. Natl. Acad. Sci. U.S.A.">
        <title>Fine-scale variation in meiotic recombination in Mimulus inferred from population shotgun sequencing.</title>
        <authorList>
            <person name="Hellsten U."/>
            <person name="Wright K.M."/>
            <person name="Jenkins J."/>
            <person name="Shu S."/>
            <person name="Yuan Y."/>
            <person name="Wessler S.R."/>
            <person name="Schmutz J."/>
            <person name="Willis J.H."/>
            <person name="Rokhsar D.S."/>
        </authorList>
    </citation>
    <scope>NUCLEOTIDE SEQUENCE [LARGE SCALE GENOMIC DNA]</scope>
    <source>
        <strain evidence="8">cv. DUN x IM62</strain>
    </source>
</reference>
<feature type="domain" description="Protein kinase" evidence="6">
    <location>
        <begin position="180"/>
        <end position="555"/>
    </location>
</feature>
<dbReference type="PROSITE" id="PS50011">
    <property type="entry name" value="PROTEIN_KINASE_DOM"/>
    <property type="match status" value="1"/>
</dbReference>
<dbReference type="AlphaFoldDB" id="A0A022RI12"/>
<dbReference type="STRING" id="4155.A0A022RI12"/>
<dbReference type="SMART" id="SM00320">
    <property type="entry name" value="WD40"/>
    <property type="match status" value="7"/>
</dbReference>
<protein>
    <recommendedName>
        <fullName evidence="6">Protein kinase domain-containing protein</fullName>
    </recommendedName>
</protein>
<dbReference type="InterPro" id="IPR011009">
    <property type="entry name" value="Kinase-like_dom_sf"/>
</dbReference>
<evidence type="ECO:0000313" key="8">
    <source>
        <dbReference type="Proteomes" id="UP000030748"/>
    </source>
</evidence>
<name>A0A022RI12_ERYGU</name>
<proteinExistence type="predicted"/>
<evidence type="ECO:0000313" key="7">
    <source>
        <dbReference type="EMBL" id="EYU40037.1"/>
    </source>
</evidence>
<dbReference type="InterPro" id="IPR001680">
    <property type="entry name" value="WD40_rpt"/>
</dbReference>
<evidence type="ECO:0000256" key="4">
    <source>
        <dbReference type="SAM" id="Coils"/>
    </source>
</evidence>
<keyword evidence="4" id="KW-0175">Coiled coil</keyword>
<dbReference type="InterPro" id="IPR044630">
    <property type="entry name" value="SPA1/2/3/4"/>
</dbReference>
<feature type="compositionally biased region" description="Polar residues" evidence="5">
    <location>
        <begin position="168"/>
        <end position="184"/>
    </location>
</feature>
<dbReference type="KEGG" id="egt:105955127"/>
<evidence type="ECO:0000256" key="5">
    <source>
        <dbReference type="SAM" id="MobiDB-lite"/>
    </source>
</evidence>
<dbReference type="OMA" id="NTSAPWC"/>
<feature type="repeat" description="WD" evidence="3">
    <location>
        <begin position="836"/>
        <end position="878"/>
    </location>
</feature>
<dbReference type="PhylomeDB" id="A0A022RI12"/>
<dbReference type="Gene3D" id="1.10.510.10">
    <property type="entry name" value="Transferase(Phosphotransferase) domain 1"/>
    <property type="match status" value="1"/>
</dbReference>
<feature type="repeat" description="WD" evidence="3">
    <location>
        <begin position="793"/>
        <end position="835"/>
    </location>
</feature>
<dbReference type="PROSITE" id="PS50294">
    <property type="entry name" value="WD_REPEATS_REGION"/>
    <property type="match status" value="1"/>
</dbReference>
<dbReference type="InterPro" id="IPR019775">
    <property type="entry name" value="WD40_repeat_CS"/>
</dbReference>
<evidence type="ECO:0000256" key="1">
    <source>
        <dbReference type="ARBA" id="ARBA00022574"/>
    </source>
</evidence>
<sequence length="1061" mass="117781">MDEAIGDEVAEPVNGTHILKKDNEFLFKSGIPDMLQSNEMVTPGTVDYPDKSRNRFSDVLDVKDLDRIGSSEHASASPHCMDDAGIMVEELTLRNYDGDKSSIMGASNNIERMQTRRNQWQNLYQIAGGSGANNLHGQTGYKGKGQANSSAWEDRDNNFFRGLVEENPPTQNHIHNAPSENLLSNDDKGSSGDILYPSGGIRTKVLSKSGFSEYFVKSTLKDKGVLHKRQAGRGSGSESGNQDHHPKSGFGGSRNSVASLGLTSKPVSEPCVAYSSRSISDGISLREWLEGGGKKVNKVQKMHIFKQVLDLVDFSHSHGVCLQDLRPSCFKLSGSYQVMYLGSRASVTENVKDQNVRVSNHKRIEKRPMQQSMLPLENHSLKKQKLGENMKFMQRWPQFPSRSGIRSAFPNVSNLDTAESLDPSNDLDERHNPKPDIKNHSRLPGHSVHNSSQTLQGSVSVMLEEKWYSSPELFNEKGCTSASNIYSLGVLLFELLGSFDSGRSHAAAMLDLRHRILPPSFLSENPKEAGFCLWLLHPEPSSRPTTRDILQSEFISGIQELPGGEVNLSNDEEDGESELLSYFLLSLNEQKQKDASDLMKQIQCIEADIQEIEKRRPKKSLLLSSSAQGSLTARGSSYIQGGNTSADSFLKMSPLSDRETRLNSNIKQLENAYFSMRSNIQLSEKKLATHRDGELLKSRENWGTMEKEDKYSTADRLGGFFDGLCKYARYSKFKVQGIMRSGEFNNSANVICSLSFDRDEDYLAAGGVSKKIKIFEFQSLFNDSVDIHYPVVEMANESKISCICWNSYIRNYLASTDYDGIVKLWDASTGQGFSQFIEHTQRAWSVDFSRVDPTKLASGSDDRLVKIWSINDKNSLCTIKNNANICSVQFSAHSAHLLACTSADYKTYCYDLRNVSTPWCILAGHDKAVSYAKFLDAGTLVSASTDNTVKIWDLSKTDSNCLSRDACVLTLRGHTNEKNFVGLSVSDGYITCGSETNEVYAYHKSLPMPITAHKFGSIDPVTGKDTEDDNGQFVSSVCFRRKSNMVVAANSSGCIKLLQLV</sequence>
<feature type="coiled-coil region" evidence="4">
    <location>
        <begin position="588"/>
        <end position="615"/>
    </location>
</feature>
<dbReference type="InterPro" id="IPR036322">
    <property type="entry name" value="WD40_repeat_dom_sf"/>
</dbReference>
<dbReference type="GO" id="GO:0005524">
    <property type="term" value="F:ATP binding"/>
    <property type="evidence" value="ECO:0007669"/>
    <property type="project" value="InterPro"/>
</dbReference>
<dbReference type="PROSITE" id="PS50082">
    <property type="entry name" value="WD_REPEATS_2"/>
    <property type="match status" value="3"/>
</dbReference>
<dbReference type="InterPro" id="IPR020472">
    <property type="entry name" value="WD40_PAC1"/>
</dbReference>
<dbReference type="Proteomes" id="UP000030748">
    <property type="component" value="Unassembled WGS sequence"/>
</dbReference>
<dbReference type="PROSITE" id="PS00678">
    <property type="entry name" value="WD_REPEATS_1"/>
    <property type="match status" value="2"/>
</dbReference>
<keyword evidence="2" id="KW-0677">Repeat</keyword>
<dbReference type="PANTHER" id="PTHR44218">
    <property type="entry name" value="PROTEIN SPA1-RELATED 2"/>
    <property type="match status" value="1"/>
</dbReference>
<keyword evidence="1 3" id="KW-0853">WD repeat</keyword>
<dbReference type="InterPro" id="IPR015943">
    <property type="entry name" value="WD40/YVTN_repeat-like_dom_sf"/>
</dbReference>
<evidence type="ECO:0000256" key="2">
    <source>
        <dbReference type="ARBA" id="ARBA00022737"/>
    </source>
</evidence>
<dbReference type="GO" id="GO:0004672">
    <property type="term" value="F:protein kinase activity"/>
    <property type="evidence" value="ECO:0007669"/>
    <property type="project" value="InterPro"/>
</dbReference>
<feature type="compositionally biased region" description="Basic and acidic residues" evidence="5">
    <location>
        <begin position="427"/>
        <end position="439"/>
    </location>
</feature>
<dbReference type="GO" id="GO:0009640">
    <property type="term" value="P:photomorphogenesis"/>
    <property type="evidence" value="ECO:0007669"/>
    <property type="project" value="InterPro"/>
</dbReference>
<gene>
    <name evidence="7" type="ORF">MIMGU_mgv1a000578mg</name>
</gene>
<evidence type="ECO:0000256" key="3">
    <source>
        <dbReference type="PROSITE-ProRule" id="PRU00221"/>
    </source>
</evidence>
<dbReference type="SUPFAM" id="SSF56112">
    <property type="entry name" value="Protein kinase-like (PK-like)"/>
    <property type="match status" value="1"/>
</dbReference>
<feature type="region of interest" description="Disordered" evidence="5">
    <location>
        <begin position="415"/>
        <end position="453"/>
    </location>
</feature>
<dbReference type="PRINTS" id="PR00320">
    <property type="entry name" value="GPROTEINBRPT"/>
</dbReference>
<dbReference type="EMBL" id="KI630433">
    <property type="protein sequence ID" value="EYU40037.1"/>
    <property type="molecule type" value="Genomic_DNA"/>
</dbReference>